<dbReference type="RefSeq" id="XP_032830954.1">
    <property type="nucleotide sequence ID" value="XM_032975063.1"/>
</dbReference>
<reference evidence="6" key="1">
    <citation type="submission" date="2025-08" db="UniProtKB">
        <authorList>
            <consortium name="RefSeq"/>
        </authorList>
    </citation>
    <scope>IDENTIFICATION</scope>
    <source>
        <tissue evidence="6">Sperm</tissue>
    </source>
</reference>
<dbReference type="Gene3D" id="1.10.418.10">
    <property type="entry name" value="Calponin-like domain"/>
    <property type="match status" value="1"/>
</dbReference>
<evidence type="ECO:0000313" key="5">
    <source>
        <dbReference type="Proteomes" id="UP001318040"/>
    </source>
</evidence>
<dbReference type="SUPFAM" id="SSF81995">
    <property type="entry name" value="beta-sandwich domain of Sec23/24"/>
    <property type="match status" value="1"/>
</dbReference>
<dbReference type="InterPro" id="IPR001611">
    <property type="entry name" value="Leu-rich_rpt"/>
</dbReference>
<evidence type="ECO:0000259" key="4">
    <source>
        <dbReference type="PROSITE" id="PS50021"/>
    </source>
</evidence>
<feature type="region of interest" description="Disordered" evidence="3">
    <location>
        <begin position="531"/>
        <end position="610"/>
    </location>
</feature>
<feature type="compositionally biased region" description="Basic and acidic residues" evidence="3">
    <location>
        <begin position="376"/>
        <end position="388"/>
    </location>
</feature>
<dbReference type="PANTHER" id="PTHR48051">
    <property type="match status" value="1"/>
</dbReference>
<name>A0AAJ7U868_PETMA</name>
<evidence type="ECO:0000256" key="3">
    <source>
        <dbReference type="SAM" id="MobiDB-lite"/>
    </source>
</evidence>
<dbReference type="PROSITE" id="PS51450">
    <property type="entry name" value="LRR"/>
    <property type="match status" value="2"/>
</dbReference>
<organism evidence="5 6">
    <name type="scientific">Petromyzon marinus</name>
    <name type="common">Sea lamprey</name>
    <dbReference type="NCBI Taxonomy" id="7757"/>
    <lineage>
        <taxon>Eukaryota</taxon>
        <taxon>Metazoa</taxon>
        <taxon>Chordata</taxon>
        <taxon>Craniata</taxon>
        <taxon>Vertebrata</taxon>
        <taxon>Cyclostomata</taxon>
        <taxon>Hyperoartia</taxon>
        <taxon>Petromyzontiformes</taxon>
        <taxon>Petromyzontidae</taxon>
        <taxon>Petromyzon</taxon>
    </lineage>
</organism>
<feature type="compositionally biased region" description="Basic and acidic residues" evidence="3">
    <location>
        <begin position="648"/>
        <end position="658"/>
    </location>
</feature>
<feature type="region of interest" description="Disordered" evidence="3">
    <location>
        <begin position="344"/>
        <end position="396"/>
    </location>
</feature>
<feature type="compositionally biased region" description="Low complexity" evidence="3">
    <location>
        <begin position="51"/>
        <end position="66"/>
    </location>
</feature>
<dbReference type="Pfam" id="PF00307">
    <property type="entry name" value="CH"/>
    <property type="match status" value="1"/>
</dbReference>
<dbReference type="Proteomes" id="UP001318040">
    <property type="component" value="Chromosome 55"/>
</dbReference>
<feature type="compositionally biased region" description="Low complexity" evidence="3">
    <location>
        <begin position="790"/>
        <end position="818"/>
    </location>
</feature>
<dbReference type="InterPro" id="IPR001715">
    <property type="entry name" value="CH_dom"/>
</dbReference>
<dbReference type="Pfam" id="PF00560">
    <property type="entry name" value="LRR_1"/>
    <property type="match status" value="1"/>
</dbReference>
<keyword evidence="1" id="KW-0433">Leucine-rich repeat</keyword>
<dbReference type="PANTHER" id="PTHR48051:SF21">
    <property type="entry name" value="CALPONIN-HOMOLOGY (CH) DOMAIN-CONTAINING PROTEIN"/>
    <property type="match status" value="1"/>
</dbReference>
<dbReference type="PROSITE" id="PS50021">
    <property type="entry name" value="CH"/>
    <property type="match status" value="1"/>
</dbReference>
<dbReference type="Pfam" id="PF13855">
    <property type="entry name" value="LRR_8"/>
    <property type="match status" value="1"/>
</dbReference>
<evidence type="ECO:0000256" key="2">
    <source>
        <dbReference type="ARBA" id="ARBA00022737"/>
    </source>
</evidence>
<dbReference type="GO" id="GO:0005737">
    <property type="term" value="C:cytoplasm"/>
    <property type="evidence" value="ECO:0007669"/>
    <property type="project" value="TreeGrafter"/>
</dbReference>
<dbReference type="FunFam" id="1.10.418.10:FF:000021">
    <property type="entry name" value="Leucine-rich repeat and calponin homology domain-containing protein 1 isoform 3"/>
    <property type="match status" value="1"/>
</dbReference>
<feature type="compositionally biased region" description="Pro residues" evidence="3">
    <location>
        <begin position="765"/>
        <end position="789"/>
    </location>
</feature>
<feature type="region of interest" description="Disordered" evidence="3">
    <location>
        <begin position="648"/>
        <end position="836"/>
    </location>
</feature>
<dbReference type="InterPro" id="IPR036872">
    <property type="entry name" value="CH_dom_sf"/>
</dbReference>
<keyword evidence="5" id="KW-1185">Reference proteome</keyword>
<feature type="compositionally biased region" description="Basic residues" evidence="3">
    <location>
        <begin position="22"/>
        <end position="50"/>
    </location>
</feature>
<proteinExistence type="predicted"/>
<sequence>MAAAAAAMSAQLPPHATPQGNHSHHHHHQQQQHHHHHSQQQQQLHHHHHQQQQLQQQQQQQSSLSQGLHRTVERALEDAFFSAALNLSGRKLKEFPRSTVIDFDLSDTTQADLSKNRLNEVPLEVCHFVSLESLVLYHNCIRSIPEAIVNLRSLTYLNISRNQLTTLPPYLCKLPLQVLNASNNKLVSLPEELGQLKELSALDVSCNEIQALPPQVASLTCLRDLNVRRNNLVILPDEIADLPLVQLDVSCNRLGEIPVSFRKLKQLQSLVLDNNPMKSPPAQICIKGKHHIFKYLHMEACKLDKKLADRLIRPAGSSTCLPEDFVPHKACGLLDSGFNSVDSGNKRWSGNEARSNRIKQPSDEESASTALMRGADSSRDQRLRRETPHTPLSNGLVVEEGQEVDYIEDEDEEDAVTPKAEDQPGLTTKFMAYIERRISHEKLFPLRTDETPLPRSEDDGGWREEQSKTPTADDEQGGGGGGGRATADREAGDGTLRERHRSADGSQERRRPVVYSASFCETDIRRRPISFHDARRLPQSSSFTAKDRRRSPAFVHSAPSGGYGGGGGGGGGGGEGGGPCAPLAGILRNAGSTSASPLPGLVSNGQPGVTATDTTVYQQEDLPPAEFEFQKKREQILLERTRHEAQLARRRYEDERQRLTKHSTTQTFTATKPRGVHQHSAESDPQSDCVNVPPSRKPHHIDDSALLVSPADPVSSPDAALPKASPQPHKFTKSEEKTPTNAYSGSNAPLFGLKLRSESASVRPCPQPPHSRPSPSPAARSPPRPPSPLGSPTHPATQSPSSSPTAAAAPPATAASHAHAPHSPHNRAAASVPAGKPPGSFLFSPAGGGLLEQRLAFNSSSSAMDSFEGLDPSFTVKRKLSHVREEMELIEQLKKNIECRLKVTLPGDPVNLGSALMDGVVLCHLANHIRPRSVPSIHVPSPAVPKLTMAKCRRNVENFLEACKKMGVPQEQLCLPHHILEEKGLSKVSLTIQCLLDLATSKPSQASVV</sequence>
<dbReference type="SMART" id="SM00033">
    <property type="entry name" value="CH"/>
    <property type="match status" value="1"/>
</dbReference>
<feature type="region of interest" description="Disordered" evidence="3">
    <location>
        <begin position="445"/>
        <end position="511"/>
    </location>
</feature>
<dbReference type="InterPro" id="IPR003591">
    <property type="entry name" value="Leu-rich_rpt_typical-subtyp"/>
</dbReference>
<dbReference type="Gene3D" id="3.80.10.10">
    <property type="entry name" value="Ribonuclease Inhibitor"/>
    <property type="match status" value="1"/>
</dbReference>
<dbReference type="AlphaFoldDB" id="A0AAJ7U868"/>
<dbReference type="InterPro" id="IPR032675">
    <property type="entry name" value="LRR_dom_sf"/>
</dbReference>
<dbReference type="SUPFAM" id="SSF47576">
    <property type="entry name" value="Calponin-homology domain, CH-domain"/>
    <property type="match status" value="1"/>
</dbReference>
<keyword evidence="2" id="KW-0677">Repeat</keyword>
<feature type="compositionally biased region" description="Low complexity" evidence="3">
    <location>
        <begin position="1"/>
        <end position="10"/>
    </location>
</feature>
<feature type="compositionally biased region" description="Gly residues" evidence="3">
    <location>
        <begin position="561"/>
        <end position="579"/>
    </location>
</feature>
<gene>
    <name evidence="6" type="primary">LRCH1</name>
</gene>
<dbReference type="InterPro" id="IPR050216">
    <property type="entry name" value="LRR_domain-containing"/>
</dbReference>
<feature type="region of interest" description="Disordered" evidence="3">
    <location>
        <begin position="1"/>
        <end position="69"/>
    </location>
</feature>
<dbReference type="FunFam" id="3.80.10.10:FF:000007">
    <property type="entry name" value="Leucine-rich repeat and calponin homology domain-containing protein 1 isoform 3"/>
    <property type="match status" value="1"/>
</dbReference>
<dbReference type="SUPFAM" id="SSF52058">
    <property type="entry name" value="L domain-like"/>
    <property type="match status" value="1"/>
</dbReference>
<dbReference type="KEGG" id="pmrn:116954511"/>
<dbReference type="CTD" id="23143"/>
<evidence type="ECO:0000313" key="6">
    <source>
        <dbReference type="RefSeq" id="XP_032830954.1"/>
    </source>
</evidence>
<protein>
    <submittedName>
        <fullName evidence="6">Leucine-rich repeat and calponin homology domain-containing protein 1 isoform X1</fullName>
    </submittedName>
</protein>
<feature type="compositionally biased region" description="Basic and acidic residues" evidence="3">
    <location>
        <begin position="445"/>
        <end position="467"/>
    </location>
</feature>
<dbReference type="SMART" id="SM00364">
    <property type="entry name" value="LRR_BAC"/>
    <property type="match status" value="5"/>
</dbReference>
<feature type="domain" description="Calponin-homology (CH)" evidence="4">
    <location>
        <begin position="883"/>
        <end position="999"/>
    </location>
</feature>
<dbReference type="SMART" id="SM00369">
    <property type="entry name" value="LRR_TYP"/>
    <property type="match status" value="5"/>
</dbReference>
<feature type="compositionally biased region" description="Basic and acidic residues" evidence="3">
    <location>
        <begin position="486"/>
        <end position="511"/>
    </location>
</feature>
<accession>A0AAJ7U868</accession>
<evidence type="ECO:0000256" key="1">
    <source>
        <dbReference type="ARBA" id="ARBA00022614"/>
    </source>
</evidence>